<dbReference type="InterPro" id="IPR000914">
    <property type="entry name" value="SBP_5_dom"/>
</dbReference>
<dbReference type="InterPro" id="IPR030678">
    <property type="entry name" value="Peptide/Ni-bd"/>
</dbReference>
<accession>A0ABS4APU0</accession>
<reference evidence="6 7" key="1">
    <citation type="submission" date="2021-03" db="EMBL/GenBank/DDBJ databases">
        <authorList>
            <person name="So Y."/>
        </authorList>
    </citation>
    <scope>NUCLEOTIDE SEQUENCE [LARGE SCALE GENOMIC DNA]</scope>
    <source>
        <strain evidence="6 7">PWR1</strain>
    </source>
</reference>
<dbReference type="SUPFAM" id="SSF53850">
    <property type="entry name" value="Periplasmic binding protein-like II"/>
    <property type="match status" value="1"/>
</dbReference>
<dbReference type="PIRSF" id="PIRSF002741">
    <property type="entry name" value="MppA"/>
    <property type="match status" value="1"/>
</dbReference>
<feature type="signal peptide" evidence="4">
    <location>
        <begin position="1"/>
        <end position="22"/>
    </location>
</feature>
<feature type="domain" description="Solute-binding protein family 5" evidence="5">
    <location>
        <begin position="73"/>
        <end position="439"/>
    </location>
</feature>
<dbReference type="Gene3D" id="3.40.190.10">
    <property type="entry name" value="Periplasmic binding protein-like II"/>
    <property type="match status" value="1"/>
</dbReference>
<dbReference type="CDD" id="cd08502">
    <property type="entry name" value="PBP2_NikA_DppA_OppA_like_16"/>
    <property type="match status" value="1"/>
</dbReference>
<evidence type="ECO:0000313" key="7">
    <source>
        <dbReference type="Proteomes" id="UP000680815"/>
    </source>
</evidence>
<gene>
    <name evidence="6" type="ORF">J5Y09_04920</name>
</gene>
<organism evidence="6 7">
    <name type="scientific">Roseomonas nitratireducens</name>
    <dbReference type="NCBI Taxonomy" id="2820810"/>
    <lineage>
        <taxon>Bacteria</taxon>
        <taxon>Pseudomonadati</taxon>
        <taxon>Pseudomonadota</taxon>
        <taxon>Alphaproteobacteria</taxon>
        <taxon>Acetobacterales</taxon>
        <taxon>Roseomonadaceae</taxon>
        <taxon>Roseomonas</taxon>
    </lineage>
</organism>
<protein>
    <submittedName>
        <fullName evidence="6">ABC transporter substrate-binding protein</fullName>
    </submittedName>
</protein>
<dbReference type="PANTHER" id="PTHR30290:SF38">
    <property type="entry name" value="D,D-DIPEPTIDE-BINDING PERIPLASMIC PROTEIN DDPA-RELATED"/>
    <property type="match status" value="1"/>
</dbReference>
<feature type="chain" id="PRO_5045717433" evidence="4">
    <location>
        <begin position="23"/>
        <end position="529"/>
    </location>
</feature>
<dbReference type="RefSeq" id="WP_209350637.1">
    <property type="nucleotide sequence ID" value="NZ_JAGIYZ010000003.1"/>
</dbReference>
<dbReference type="PANTHER" id="PTHR30290">
    <property type="entry name" value="PERIPLASMIC BINDING COMPONENT OF ABC TRANSPORTER"/>
    <property type="match status" value="1"/>
</dbReference>
<keyword evidence="7" id="KW-1185">Reference proteome</keyword>
<dbReference type="Gene3D" id="3.10.105.10">
    <property type="entry name" value="Dipeptide-binding Protein, Domain 3"/>
    <property type="match status" value="1"/>
</dbReference>
<dbReference type="InterPro" id="IPR039424">
    <property type="entry name" value="SBP_5"/>
</dbReference>
<comment type="subcellular location">
    <subcellularLocation>
        <location evidence="1">Periplasm</location>
    </subcellularLocation>
</comment>
<sequence>MQRRALIAAVLALPALARPALGQGTAAAPRTLKFVPQADLAVLDPIVTTANVTRLHGFAVFDTLYGLDADYAPAPQMAEGHTVENDGRRVAIRLREGLKFHDGEAVRAQDCVASIRRWAQRDAMGQALMARTEEIAATDERTILFRLSRPFPRLFDALAKVTAPVCFIMPERLAETDPTRPVTEMIGSGPFRYLADERVPGGRIAYARFDGYVPRAEGAAAWTAGPKRALFDRVEWHVQPDAASASAALQAGEVDWWENPSSDLQPTLRRNRNIVMEIPDPTGFVGMARFNHLHPPFDRAVIRRALLGAVNQGEFMQAVIGEDRSLWRDDVGFFAPGTPLASEEALGPLTSARDIERVKREIAEAGYGGEKVVLLAPNDFPTLSALANVGAGMLRQVGFDVEVFSADWAAVVQRRARREAPERGGWSMFFTFWAGLDTAHPGVHQAMRGTGERAWFGWPTMAKMEELRGAWLDAPDLPAQQRIAREMQAEAMREAPYLPLGQYFQATAYRRGISGMVKGLPVFWNLQRS</sequence>
<evidence type="ECO:0000313" key="6">
    <source>
        <dbReference type="EMBL" id="MBP0463244.1"/>
    </source>
</evidence>
<dbReference type="Proteomes" id="UP000680815">
    <property type="component" value="Unassembled WGS sequence"/>
</dbReference>
<comment type="similarity">
    <text evidence="2">Belongs to the bacterial solute-binding protein 5 family.</text>
</comment>
<evidence type="ECO:0000256" key="1">
    <source>
        <dbReference type="ARBA" id="ARBA00004418"/>
    </source>
</evidence>
<keyword evidence="3 4" id="KW-0732">Signal</keyword>
<evidence type="ECO:0000256" key="3">
    <source>
        <dbReference type="ARBA" id="ARBA00022729"/>
    </source>
</evidence>
<name>A0ABS4APU0_9PROT</name>
<comment type="caution">
    <text evidence="6">The sequence shown here is derived from an EMBL/GenBank/DDBJ whole genome shotgun (WGS) entry which is preliminary data.</text>
</comment>
<evidence type="ECO:0000259" key="5">
    <source>
        <dbReference type="Pfam" id="PF00496"/>
    </source>
</evidence>
<dbReference type="EMBL" id="JAGIYZ010000003">
    <property type="protein sequence ID" value="MBP0463244.1"/>
    <property type="molecule type" value="Genomic_DNA"/>
</dbReference>
<evidence type="ECO:0000256" key="4">
    <source>
        <dbReference type="SAM" id="SignalP"/>
    </source>
</evidence>
<proteinExistence type="inferred from homology"/>
<dbReference type="Pfam" id="PF00496">
    <property type="entry name" value="SBP_bac_5"/>
    <property type="match status" value="1"/>
</dbReference>
<evidence type="ECO:0000256" key="2">
    <source>
        <dbReference type="ARBA" id="ARBA00005695"/>
    </source>
</evidence>